<feature type="transmembrane region" description="Helical" evidence="5">
    <location>
        <begin position="260"/>
        <end position="281"/>
    </location>
</feature>
<proteinExistence type="predicted"/>
<dbReference type="GO" id="GO:0016020">
    <property type="term" value="C:membrane"/>
    <property type="evidence" value="ECO:0007669"/>
    <property type="project" value="UniProtKB-SubCell"/>
</dbReference>
<name>A0A0N5AV37_9BILA</name>
<dbReference type="InterPro" id="IPR000276">
    <property type="entry name" value="GPCR_Rhodpsn"/>
</dbReference>
<sequence length="368" mass="41735">MTFSQNNGSLNEINYSILESQKCYTDEERLLSGSKLEYYIFTIVFPPICLMGLAGNMLNLVVLLSKEMKSRANSLLACLAFCDIAFLLLMIPHSLANIPAIGLSYYFRIYYLPMKVNLITFANWSSAAAIWLVVAVCAERLIGIRYPFYSRGHWSRWCFLCTVISIVVLSFALTLYNHFWYDCTVKFFCNDTQPLGKCLDYFSALNAALIIIIKKRSLLIYQSLSVSECQSAPKVNSKISITLFRRNADQLSQQRTEHRIAITVCAIVTCFTITQAPSAVVQTLTLFLRGLDRKWAYLHTLTAFLVIVGKSLNFILFCLSSGTFRRKLITMLKSKAVGYKRRRNSNLSATAVTHLSMSVRRSSKSNVY</sequence>
<feature type="transmembrane region" description="Helical" evidence="5">
    <location>
        <begin position="194"/>
        <end position="213"/>
    </location>
</feature>
<protein>
    <submittedName>
        <fullName evidence="8">G_PROTEIN_RECEP_F1_2 domain-containing protein</fullName>
    </submittedName>
</protein>
<keyword evidence="3 5" id="KW-1133">Transmembrane helix</keyword>
<dbReference type="WBParaSite" id="SMUV_0000874201-mRNA-1">
    <property type="protein sequence ID" value="SMUV_0000874201-mRNA-1"/>
    <property type="gene ID" value="SMUV_0000874201"/>
</dbReference>
<evidence type="ECO:0000313" key="8">
    <source>
        <dbReference type="WBParaSite" id="SMUV_0000874201-mRNA-1"/>
    </source>
</evidence>
<dbReference type="Gene3D" id="1.20.1070.10">
    <property type="entry name" value="Rhodopsin 7-helix transmembrane proteins"/>
    <property type="match status" value="1"/>
</dbReference>
<feature type="transmembrane region" description="Helical" evidence="5">
    <location>
        <begin position="154"/>
        <end position="174"/>
    </location>
</feature>
<feature type="transmembrane region" description="Helical" evidence="5">
    <location>
        <begin position="76"/>
        <end position="101"/>
    </location>
</feature>
<comment type="subcellular location">
    <subcellularLocation>
        <location evidence="1">Membrane</location>
    </subcellularLocation>
</comment>
<dbReference type="STRING" id="451379.A0A0N5AV37"/>
<dbReference type="AlphaFoldDB" id="A0A0N5AV37"/>
<reference evidence="8" key="1">
    <citation type="submission" date="2017-02" db="UniProtKB">
        <authorList>
            <consortium name="WormBaseParasite"/>
        </authorList>
    </citation>
    <scope>IDENTIFICATION</scope>
</reference>
<accession>A0A0N5AV37</accession>
<keyword evidence="2 5" id="KW-0812">Transmembrane</keyword>
<dbReference type="PANTHER" id="PTHR46895:SF5">
    <property type="entry name" value="G-PROTEIN COUPLED RECEPTORS FAMILY 1 PROFILE DOMAIN-CONTAINING PROTEIN"/>
    <property type="match status" value="1"/>
</dbReference>
<dbReference type="CDD" id="cd14978">
    <property type="entry name" value="7tmA_FMRFamide_R-like"/>
    <property type="match status" value="1"/>
</dbReference>
<dbReference type="PANTHER" id="PTHR46895">
    <property type="entry name" value="PROTEIN CBG20548-RELATED"/>
    <property type="match status" value="1"/>
</dbReference>
<evidence type="ECO:0000256" key="4">
    <source>
        <dbReference type="ARBA" id="ARBA00023136"/>
    </source>
</evidence>
<dbReference type="InterPro" id="IPR017452">
    <property type="entry name" value="GPCR_Rhodpsn_7TM"/>
</dbReference>
<evidence type="ECO:0000259" key="6">
    <source>
        <dbReference type="PROSITE" id="PS50262"/>
    </source>
</evidence>
<feature type="transmembrane region" description="Helical" evidence="5">
    <location>
        <begin position="38"/>
        <end position="64"/>
    </location>
</feature>
<dbReference type="Proteomes" id="UP000046393">
    <property type="component" value="Unplaced"/>
</dbReference>
<dbReference type="Pfam" id="PF10320">
    <property type="entry name" value="7TM_GPCR_Srsx"/>
    <property type="match status" value="1"/>
</dbReference>
<evidence type="ECO:0000256" key="5">
    <source>
        <dbReference type="SAM" id="Phobius"/>
    </source>
</evidence>
<dbReference type="SUPFAM" id="SSF81321">
    <property type="entry name" value="Family A G protein-coupled receptor-like"/>
    <property type="match status" value="1"/>
</dbReference>
<dbReference type="GO" id="GO:0004930">
    <property type="term" value="F:G protein-coupled receptor activity"/>
    <property type="evidence" value="ECO:0007669"/>
    <property type="project" value="InterPro"/>
</dbReference>
<feature type="domain" description="G-protein coupled receptors family 1 profile" evidence="6">
    <location>
        <begin position="55"/>
        <end position="317"/>
    </location>
</feature>
<dbReference type="InterPro" id="IPR019424">
    <property type="entry name" value="7TM_GPCR_Srsx"/>
</dbReference>
<keyword evidence="4 5" id="KW-0472">Membrane</keyword>
<organism evidence="7 8">
    <name type="scientific">Syphacia muris</name>
    <dbReference type="NCBI Taxonomy" id="451379"/>
    <lineage>
        <taxon>Eukaryota</taxon>
        <taxon>Metazoa</taxon>
        <taxon>Ecdysozoa</taxon>
        <taxon>Nematoda</taxon>
        <taxon>Chromadorea</taxon>
        <taxon>Rhabditida</taxon>
        <taxon>Spirurina</taxon>
        <taxon>Oxyuridomorpha</taxon>
        <taxon>Oxyuroidea</taxon>
        <taxon>Oxyuridae</taxon>
        <taxon>Syphacia</taxon>
    </lineage>
</organism>
<dbReference type="SMART" id="SM01381">
    <property type="entry name" value="7TM_GPCR_Srsx"/>
    <property type="match status" value="1"/>
</dbReference>
<evidence type="ECO:0000256" key="1">
    <source>
        <dbReference type="ARBA" id="ARBA00004370"/>
    </source>
</evidence>
<evidence type="ECO:0000256" key="2">
    <source>
        <dbReference type="ARBA" id="ARBA00022692"/>
    </source>
</evidence>
<dbReference type="PROSITE" id="PS50262">
    <property type="entry name" value="G_PROTEIN_RECEP_F1_2"/>
    <property type="match status" value="1"/>
</dbReference>
<feature type="transmembrane region" description="Helical" evidence="5">
    <location>
        <begin position="301"/>
        <end position="324"/>
    </location>
</feature>
<keyword evidence="7" id="KW-1185">Reference proteome</keyword>
<feature type="transmembrane region" description="Helical" evidence="5">
    <location>
        <begin position="121"/>
        <end position="142"/>
    </location>
</feature>
<dbReference type="PRINTS" id="PR00237">
    <property type="entry name" value="GPCRRHODOPSN"/>
</dbReference>
<evidence type="ECO:0000256" key="3">
    <source>
        <dbReference type="ARBA" id="ARBA00022989"/>
    </source>
</evidence>
<evidence type="ECO:0000313" key="7">
    <source>
        <dbReference type="Proteomes" id="UP000046393"/>
    </source>
</evidence>